<dbReference type="SUPFAM" id="SSF51161">
    <property type="entry name" value="Trimeric LpxA-like enzymes"/>
    <property type="match status" value="1"/>
</dbReference>
<dbReference type="Pfam" id="PF17836">
    <property type="entry name" value="PglD_N"/>
    <property type="match status" value="1"/>
</dbReference>
<organism evidence="3 4">
    <name type="scientific">Pedobacter helvus</name>
    <dbReference type="NCBI Taxonomy" id="2563444"/>
    <lineage>
        <taxon>Bacteria</taxon>
        <taxon>Pseudomonadati</taxon>
        <taxon>Bacteroidota</taxon>
        <taxon>Sphingobacteriia</taxon>
        <taxon>Sphingobacteriales</taxon>
        <taxon>Sphingobacteriaceae</taxon>
        <taxon>Pedobacter</taxon>
    </lineage>
</organism>
<evidence type="ECO:0000313" key="3">
    <source>
        <dbReference type="EMBL" id="MFN0290216.1"/>
    </source>
</evidence>
<dbReference type="Gene3D" id="2.160.10.10">
    <property type="entry name" value="Hexapeptide repeat proteins"/>
    <property type="match status" value="1"/>
</dbReference>
<keyword evidence="4" id="KW-1185">Reference proteome</keyword>
<feature type="domain" description="PglD N-terminal" evidence="2">
    <location>
        <begin position="3"/>
        <end position="81"/>
    </location>
</feature>
<sequence>MRKLVIIGAGSVGGHIASNLELYGIEGQLLGFLDDDVNKQGKDFCGYPVIAGISWIFDKTDLDVIIGIAFPKVKEKIIKKLAVNGSLKYPSLVAENAWLSRATMLGKGTIIYPGTCVNYGSVIGDFVVMNMNCSIGHDCNVSSFSSFAPGVNLGGHTQVGLAVELGIGAATLQGISIGNYSVVGGQSIVNKALPENVVAMGIPARIKSHIG</sequence>
<protein>
    <submittedName>
        <fullName evidence="3">NeuD/PglB/VioB family sugar acetyltransferase</fullName>
    </submittedName>
</protein>
<comment type="similarity">
    <text evidence="1">Belongs to the transferase hexapeptide repeat family.</text>
</comment>
<gene>
    <name evidence="3" type="ORF">E5L68_002375</name>
</gene>
<dbReference type="Proteomes" id="UP001517367">
    <property type="component" value="Unassembled WGS sequence"/>
</dbReference>
<proteinExistence type="inferred from homology"/>
<dbReference type="InterPro" id="IPR050179">
    <property type="entry name" value="Trans_hexapeptide_repeat"/>
</dbReference>
<name>A0ABW9JEQ7_9SPHI</name>
<evidence type="ECO:0000313" key="4">
    <source>
        <dbReference type="Proteomes" id="UP001517367"/>
    </source>
</evidence>
<evidence type="ECO:0000256" key="1">
    <source>
        <dbReference type="ARBA" id="ARBA00007274"/>
    </source>
</evidence>
<dbReference type="PANTHER" id="PTHR43300">
    <property type="entry name" value="ACETYLTRANSFERASE"/>
    <property type="match status" value="1"/>
</dbReference>
<dbReference type="PANTHER" id="PTHR43300:SF7">
    <property type="entry name" value="UDP-N-ACETYLBACILLOSAMINE N-ACETYLTRANSFERASE"/>
    <property type="match status" value="1"/>
</dbReference>
<dbReference type="CDD" id="cd03360">
    <property type="entry name" value="LbH_AT_putative"/>
    <property type="match status" value="1"/>
</dbReference>
<dbReference type="InterPro" id="IPR041561">
    <property type="entry name" value="PglD_N"/>
</dbReference>
<reference evidence="3 4" key="1">
    <citation type="submission" date="2024-12" db="EMBL/GenBank/DDBJ databases">
        <authorList>
            <person name="Hu S."/>
        </authorList>
    </citation>
    <scope>NUCLEOTIDE SEQUENCE [LARGE SCALE GENOMIC DNA]</scope>
    <source>
        <strain evidence="3 4">P-25</strain>
    </source>
</reference>
<dbReference type="NCBIfam" id="TIGR03570">
    <property type="entry name" value="NeuD_NnaD"/>
    <property type="match status" value="1"/>
</dbReference>
<dbReference type="InterPro" id="IPR011004">
    <property type="entry name" value="Trimer_LpxA-like_sf"/>
</dbReference>
<evidence type="ECO:0000259" key="2">
    <source>
        <dbReference type="Pfam" id="PF17836"/>
    </source>
</evidence>
<accession>A0ABW9JEQ7</accession>
<dbReference type="EMBL" id="SRMP02000001">
    <property type="protein sequence ID" value="MFN0290216.1"/>
    <property type="molecule type" value="Genomic_DNA"/>
</dbReference>
<comment type="caution">
    <text evidence="3">The sequence shown here is derived from an EMBL/GenBank/DDBJ whole genome shotgun (WGS) entry which is preliminary data.</text>
</comment>
<dbReference type="Gene3D" id="3.40.50.20">
    <property type="match status" value="1"/>
</dbReference>
<dbReference type="InterPro" id="IPR020019">
    <property type="entry name" value="AcTrfase_PglD-like"/>
</dbReference>
<dbReference type="RefSeq" id="WP_138727803.1">
    <property type="nucleotide sequence ID" value="NZ_SRMP02000001.1"/>
</dbReference>